<proteinExistence type="predicted"/>
<reference evidence="2" key="1">
    <citation type="submission" date="2016-11" db="UniProtKB">
        <authorList>
            <consortium name="WormBaseParasite"/>
        </authorList>
    </citation>
    <scope>IDENTIFICATION</scope>
    <source>
        <strain evidence="2">KR3021</strain>
    </source>
</reference>
<evidence type="ECO:0000313" key="1">
    <source>
        <dbReference type="Proteomes" id="UP000095286"/>
    </source>
</evidence>
<organism evidence="1 2">
    <name type="scientific">Rhabditophanes sp. KR3021</name>
    <dbReference type="NCBI Taxonomy" id="114890"/>
    <lineage>
        <taxon>Eukaryota</taxon>
        <taxon>Metazoa</taxon>
        <taxon>Ecdysozoa</taxon>
        <taxon>Nematoda</taxon>
        <taxon>Chromadorea</taxon>
        <taxon>Rhabditida</taxon>
        <taxon>Tylenchina</taxon>
        <taxon>Panagrolaimomorpha</taxon>
        <taxon>Strongyloidoidea</taxon>
        <taxon>Alloionematidae</taxon>
        <taxon>Rhabditophanes</taxon>
    </lineage>
</organism>
<dbReference type="WBParaSite" id="RSKR_0001120633.1">
    <property type="protein sequence ID" value="RSKR_0001120633.1"/>
    <property type="gene ID" value="RSKR_0001120633"/>
</dbReference>
<accession>A0AC35UG11</accession>
<name>A0AC35UG11_9BILA</name>
<protein>
    <submittedName>
        <fullName evidence="2">Serpentine receptor class gamma</fullName>
    </submittedName>
</protein>
<evidence type="ECO:0000313" key="2">
    <source>
        <dbReference type="WBParaSite" id="RSKR_0001120633.1"/>
    </source>
</evidence>
<sequence>MFDIMPIRETIFLFISIFTLFLDILIIFSILLFRSKRNNLLKSSFFRLQILVELLIQIANALNRYISIFYFQSHESIWSQKIEILVPILLFLVPLPYALFLTFYSGTSYWYSVASSGTIRLLYNDFTTLITSLIDGIGSFCACVICSALYTKIIQNLIKRWRTITGRHNSNDRSTELNLVITSIILFMSLFINTISQCFQFYANSVKDETMLLLLNDISYPINDCLYILIPLLIMLVYKYINMYVF</sequence>
<dbReference type="Proteomes" id="UP000095286">
    <property type="component" value="Unplaced"/>
</dbReference>